<keyword evidence="4" id="KW-1185">Reference proteome</keyword>
<name>A0A0M3K8A0_ANISI</name>
<feature type="domain" description="PX" evidence="2">
    <location>
        <begin position="20"/>
        <end position="136"/>
    </location>
</feature>
<dbReference type="InterPro" id="IPR000008">
    <property type="entry name" value="C2_dom"/>
</dbReference>
<sequence length="303" mass="35020">MIRDNNYYFGVKNFSEKSEGRIIGVSVMAFEKWHIPEKVYMYKVQVKRQNENVSTIVYRSFAEFKELYVKLMRKFPIASLPSLSGGTNMGRSNISSVAQRRLTDIQRFLNELLKCHSEIAHCDLVYTFFHIIFRDSAPEQSNRFSQFIGNEITTNLSNSVVTGSIFLRLSYNERSLLLSIFVGHVKDLVTKNGQAPDSYVKTYLQPDPQRISKRKTRVIKNTQMPTFNEELNYQLHKGLDLNKSTLDVSVWNCSSVMIVGENCMIGMVLIPLRRFNAIEADRKAVRSFDSWFQLSAPVKHMRT</sequence>
<protein>
    <submittedName>
        <fullName evidence="5">PX domain-containing protein</fullName>
    </submittedName>
</protein>
<accession>A0A0M3K8A0</accession>
<dbReference type="Pfam" id="PF00168">
    <property type="entry name" value="C2"/>
    <property type="match status" value="1"/>
</dbReference>
<dbReference type="EMBL" id="UYRR01033236">
    <property type="protein sequence ID" value="VDK58231.1"/>
    <property type="molecule type" value="Genomic_DNA"/>
</dbReference>
<evidence type="ECO:0000259" key="2">
    <source>
        <dbReference type="PROSITE" id="PS50195"/>
    </source>
</evidence>
<dbReference type="Gene3D" id="3.30.1520.10">
    <property type="entry name" value="Phox-like domain"/>
    <property type="match status" value="1"/>
</dbReference>
<dbReference type="InterPro" id="IPR001683">
    <property type="entry name" value="PX_dom"/>
</dbReference>
<organism evidence="5">
    <name type="scientific">Anisakis simplex</name>
    <name type="common">Herring worm</name>
    <dbReference type="NCBI Taxonomy" id="6269"/>
    <lineage>
        <taxon>Eukaryota</taxon>
        <taxon>Metazoa</taxon>
        <taxon>Ecdysozoa</taxon>
        <taxon>Nematoda</taxon>
        <taxon>Chromadorea</taxon>
        <taxon>Rhabditida</taxon>
        <taxon>Spirurina</taxon>
        <taxon>Ascaridomorpha</taxon>
        <taxon>Ascaridoidea</taxon>
        <taxon>Anisakidae</taxon>
        <taxon>Anisakis</taxon>
        <taxon>Anisakis simplex complex</taxon>
    </lineage>
</organism>
<evidence type="ECO:0000259" key="1">
    <source>
        <dbReference type="PROSITE" id="PS50004"/>
    </source>
</evidence>
<reference evidence="5" key="1">
    <citation type="submission" date="2017-02" db="UniProtKB">
        <authorList>
            <consortium name="WormBaseParasite"/>
        </authorList>
    </citation>
    <scope>IDENTIFICATION</scope>
</reference>
<dbReference type="PROSITE" id="PS50195">
    <property type="entry name" value="PX"/>
    <property type="match status" value="1"/>
</dbReference>
<dbReference type="InterPro" id="IPR035892">
    <property type="entry name" value="C2_domain_sf"/>
</dbReference>
<dbReference type="PANTHER" id="PTHR45716:SF2">
    <property type="entry name" value="BITESIZE, ISOFORM I"/>
    <property type="match status" value="1"/>
</dbReference>
<evidence type="ECO:0000313" key="3">
    <source>
        <dbReference type="EMBL" id="VDK58231.1"/>
    </source>
</evidence>
<evidence type="ECO:0000313" key="4">
    <source>
        <dbReference type="Proteomes" id="UP000267096"/>
    </source>
</evidence>
<dbReference type="Pfam" id="PF00787">
    <property type="entry name" value="PX"/>
    <property type="match status" value="1"/>
</dbReference>
<dbReference type="SUPFAM" id="SSF64268">
    <property type="entry name" value="PX domain"/>
    <property type="match status" value="1"/>
</dbReference>
<dbReference type="Gene3D" id="2.60.40.150">
    <property type="entry name" value="C2 domain"/>
    <property type="match status" value="1"/>
</dbReference>
<reference evidence="3 4" key="2">
    <citation type="submission" date="2018-11" db="EMBL/GenBank/DDBJ databases">
        <authorList>
            <consortium name="Pathogen Informatics"/>
        </authorList>
    </citation>
    <scope>NUCLEOTIDE SEQUENCE [LARGE SCALE GENOMIC DNA]</scope>
</reference>
<dbReference type="SMART" id="SM00239">
    <property type="entry name" value="C2"/>
    <property type="match status" value="1"/>
</dbReference>
<dbReference type="SUPFAM" id="SSF49562">
    <property type="entry name" value="C2 domain (Calcium/lipid-binding domain, CaLB)"/>
    <property type="match status" value="1"/>
</dbReference>
<evidence type="ECO:0000313" key="5">
    <source>
        <dbReference type="WBParaSite" id="ASIM_0001719101-mRNA-1"/>
    </source>
</evidence>
<dbReference type="InterPro" id="IPR036871">
    <property type="entry name" value="PX_dom_sf"/>
</dbReference>
<dbReference type="AlphaFoldDB" id="A0A0M3K8A0"/>
<dbReference type="PANTHER" id="PTHR45716">
    <property type="entry name" value="BITESIZE, ISOFORM I"/>
    <property type="match status" value="1"/>
</dbReference>
<gene>
    <name evidence="3" type="ORF">ASIM_LOCUS16598</name>
</gene>
<dbReference type="OrthoDB" id="5815242at2759"/>
<dbReference type="GO" id="GO:0006887">
    <property type="term" value="P:exocytosis"/>
    <property type="evidence" value="ECO:0007669"/>
    <property type="project" value="TreeGrafter"/>
</dbReference>
<proteinExistence type="predicted"/>
<dbReference type="GO" id="GO:0035091">
    <property type="term" value="F:phosphatidylinositol binding"/>
    <property type="evidence" value="ECO:0007669"/>
    <property type="project" value="InterPro"/>
</dbReference>
<dbReference type="Proteomes" id="UP000267096">
    <property type="component" value="Unassembled WGS sequence"/>
</dbReference>
<feature type="domain" description="C2" evidence="1">
    <location>
        <begin position="161"/>
        <end position="292"/>
    </location>
</feature>
<dbReference type="WBParaSite" id="ASIM_0001719101-mRNA-1">
    <property type="protein sequence ID" value="ASIM_0001719101-mRNA-1"/>
    <property type="gene ID" value="ASIM_0001719101"/>
</dbReference>
<dbReference type="PROSITE" id="PS50004">
    <property type="entry name" value="C2"/>
    <property type="match status" value="1"/>
</dbReference>
<dbReference type="GO" id="GO:0042043">
    <property type="term" value="F:neurexin family protein binding"/>
    <property type="evidence" value="ECO:0007669"/>
    <property type="project" value="TreeGrafter"/>
</dbReference>
<dbReference type="SMART" id="SM00312">
    <property type="entry name" value="PX"/>
    <property type="match status" value="1"/>
</dbReference>